<dbReference type="InterPro" id="IPR036812">
    <property type="entry name" value="NAD(P)_OxRdtase_dom_sf"/>
</dbReference>
<name>A0ABS7XS91_9FLAO</name>
<evidence type="ECO:0000313" key="2">
    <source>
        <dbReference type="EMBL" id="MCA0132880.1"/>
    </source>
</evidence>
<dbReference type="InterPro" id="IPR053135">
    <property type="entry name" value="AKR2_Oxidoreductase"/>
</dbReference>
<dbReference type="InterPro" id="IPR023210">
    <property type="entry name" value="NADP_OxRdtase_dom"/>
</dbReference>
<comment type="caution">
    <text evidence="2">The sequence shown here is derived from an EMBL/GenBank/DDBJ whole genome shotgun (WGS) entry which is preliminary data.</text>
</comment>
<feature type="domain" description="NADP-dependent oxidoreductase" evidence="1">
    <location>
        <begin position="7"/>
        <end position="300"/>
    </location>
</feature>
<organism evidence="2 3">
    <name type="scientific">Winogradskyella alexanderae</name>
    <dbReference type="NCBI Taxonomy" id="2877123"/>
    <lineage>
        <taxon>Bacteria</taxon>
        <taxon>Pseudomonadati</taxon>
        <taxon>Bacteroidota</taxon>
        <taxon>Flavobacteriia</taxon>
        <taxon>Flavobacteriales</taxon>
        <taxon>Flavobacteriaceae</taxon>
        <taxon>Winogradskyella</taxon>
    </lineage>
</organism>
<dbReference type="Pfam" id="PF00248">
    <property type="entry name" value="Aldo_ket_red"/>
    <property type="match status" value="1"/>
</dbReference>
<protein>
    <submittedName>
        <fullName evidence="2">Aldo/keto reductase</fullName>
    </submittedName>
</protein>
<dbReference type="PANTHER" id="PTHR43312">
    <property type="entry name" value="D-THREO-ALDOSE 1-DEHYDROGENASE"/>
    <property type="match status" value="1"/>
</dbReference>
<dbReference type="Gene3D" id="3.20.20.100">
    <property type="entry name" value="NADP-dependent oxidoreductase domain"/>
    <property type="match status" value="1"/>
</dbReference>
<accession>A0ABS7XS91</accession>
<dbReference type="PANTHER" id="PTHR43312:SF1">
    <property type="entry name" value="NADP-DEPENDENT OXIDOREDUCTASE DOMAIN-CONTAINING PROTEIN"/>
    <property type="match status" value="1"/>
</dbReference>
<dbReference type="RefSeq" id="WP_224528828.1">
    <property type="nucleotide sequence ID" value="NZ_JAIUJR010000006.1"/>
</dbReference>
<dbReference type="Proteomes" id="UP001198901">
    <property type="component" value="Unassembled WGS sequence"/>
</dbReference>
<reference evidence="3" key="1">
    <citation type="submission" date="2023-07" db="EMBL/GenBank/DDBJ databases">
        <authorList>
            <person name="Yue Y."/>
        </authorList>
    </citation>
    <scope>NUCLEOTIDE SEQUENCE [LARGE SCALE GENOMIC DNA]</scope>
    <source>
        <strain evidence="3">D23</strain>
    </source>
</reference>
<dbReference type="EMBL" id="JAIUJR010000006">
    <property type="protein sequence ID" value="MCA0132880.1"/>
    <property type="molecule type" value="Genomic_DNA"/>
</dbReference>
<dbReference type="SUPFAM" id="SSF51430">
    <property type="entry name" value="NAD(P)-linked oxidoreductase"/>
    <property type="match status" value="1"/>
</dbReference>
<sequence length="318" mass="36601">MAQKTRIGLGLAALGRPDYINIRSIDVDKSIEAFKSNTLKVLDDAYKLGVKDFDVAPSYGFGEQFLLGWINSRNYKDIRLSTKFGYTYVANWEIGFSGKHEIKEHSLEKLNEQWEVSKAFLPHLNIYQIHSATLESGVLTNEDVLTRLDELKQKYHLKIGISSSGAEQTKIIHEARNLEINGQNLFDSYQVTFNIFEQSSYSVLNELIKEGKTIIIKEALANGRIFRNNRFEKYNPVYEYLETLSNKYQVNSDAIALRFIIDYLEPPLVLSGASNSVHLKQNLRALDIRLTESEISKLKSFCVSSDYYWQERSNLEWN</sequence>
<evidence type="ECO:0000259" key="1">
    <source>
        <dbReference type="Pfam" id="PF00248"/>
    </source>
</evidence>
<evidence type="ECO:0000313" key="3">
    <source>
        <dbReference type="Proteomes" id="UP001198901"/>
    </source>
</evidence>
<gene>
    <name evidence="2" type="ORF">LBU54_09835</name>
</gene>
<keyword evidence="3" id="KW-1185">Reference proteome</keyword>
<proteinExistence type="predicted"/>